<keyword evidence="3" id="KW-1185">Reference proteome</keyword>
<dbReference type="PRINTS" id="PR00111">
    <property type="entry name" value="ABHYDROLASE"/>
</dbReference>
<dbReference type="InterPro" id="IPR000073">
    <property type="entry name" value="AB_hydrolase_1"/>
</dbReference>
<comment type="caution">
    <text evidence="2">The sequence shown here is derived from an EMBL/GenBank/DDBJ whole genome shotgun (WGS) entry which is preliminary data.</text>
</comment>
<proteinExistence type="predicted"/>
<dbReference type="Pfam" id="PF12146">
    <property type="entry name" value="Hydrolase_4"/>
    <property type="match status" value="1"/>
</dbReference>
<dbReference type="Proteomes" id="UP001057375">
    <property type="component" value="Unassembled WGS sequence"/>
</dbReference>
<protein>
    <submittedName>
        <fullName evidence="2">Alpha/beta hydrolase</fullName>
    </submittedName>
</protein>
<evidence type="ECO:0000259" key="1">
    <source>
        <dbReference type="Pfam" id="PF12146"/>
    </source>
</evidence>
<gene>
    <name evidence="2" type="ORF">ADUPG1_000666</name>
</gene>
<accession>A0ABQ5K7B5</accession>
<keyword evidence="2" id="KW-0378">Hydrolase</keyword>
<feature type="domain" description="Serine aminopeptidase S33" evidence="1">
    <location>
        <begin position="107"/>
        <end position="346"/>
    </location>
</feature>
<evidence type="ECO:0000313" key="2">
    <source>
        <dbReference type="EMBL" id="GKT28466.1"/>
    </source>
</evidence>
<sequence>MTVKEELPKPEIWCPPIEELKLCSKKEILIILTSLSSQTKSLLKKQLEESKGLLPEGTRKFVIGEIEKVITPCADGPTYSFGRNRTHYINSAKIRCAVDIWIPDSTPVATLIFCHGLFEHAMRYTHVIAQFVEKGFLVIAPTLPGFGDSGGKRWAVKKIKNLADEISHVFDLFIESNSALSKVPHFLLGHSMGGSTVMMAGIIDHRLWGNGGGVMLSAPALAVDPSLSTPVKRFFGPIVASILPRIPIAKPFEEGELVSSCHFISGTEDPLMKTKGTPAVTGLALMNVEGFFNENLYKEDLGIPIFMMMGDADKIVDISAADKLKVVKSASVKMWPGLKHEILRETVWRGVANDFLRWSSERVKDAYRTKIALKCKKDYEVDWETGEK</sequence>
<dbReference type="GO" id="GO:0016787">
    <property type="term" value="F:hydrolase activity"/>
    <property type="evidence" value="ECO:0007669"/>
    <property type="project" value="UniProtKB-KW"/>
</dbReference>
<dbReference type="InterPro" id="IPR029058">
    <property type="entry name" value="AB_hydrolase_fold"/>
</dbReference>
<dbReference type="SUPFAM" id="SSF53474">
    <property type="entry name" value="alpha/beta-Hydrolases"/>
    <property type="match status" value="1"/>
</dbReference>
<dbReference type="EMBL" id="BQXS01000301">
    <property type="protein sequence ID" value="GKT28466.1"/>
    <property type="molecule type" value="Genomic_DNA"/>
</dbReference>
<name>A0ABQ5K7B5_9EUKA</name>
<dbReference type="Gene3D" id="3.40.50.1820">
    <property type="entry name" value="alpha/beta hydrolase"/>
    <property type="match status" value="1"/>
</dbReference>
<dbReference type="PANTHER" id="PTHR11614">
    <property type="entry name" value="PHOSPHOLIPASE-RELATED"/>
    <property type="match status" value="1"/>
</dbReference>
<dbReference type="InterPro" id="IPR051044">
    <property type="entry name" value="MAG_DAG_Lipase"/>
</dbReference>
<reference evidence="2" key="1">
    <citation type="submission" date="2022-03" db="EMBL/GenBank/DDBJ databases">
        <title>Draft genome sequence of Aduncisulcus paluster, a free-living microaerophilic Fornicata.</title>
        <authorList>
            <person name="Yuyama I."/>
            <person name="Kume K."/>
            <person name="Tamura T."/>
            <person name="Inagaki Y."/>
            <person name="Hashimoto T."/>
        </authorList>
    </citation>
    <scope>NUCLEOTIDE SEQUENCE</scope>
    <source>
        <strain evidence="2">NY0171</strain>
    </source>
</reference>
<dbReference type="InterPro" id="IPR022742">
    <property type="entry name" value="Hydrolase_4"/>
</dbReference>
<organism evidence="2 3">
    <name type="scientific">Aduncisulcus paluster</name>
    <dbReference type="NCBI Taxonomy" id="2918883"/>
    <lineage>
        <taxon>Eukaryota</taxon>
        <taxon>Metamonada</taxon>
        <taxon>Carpediemonas-like organisms</taxon>
        <taxon>Aduncisulcus</taxon>
    </lineage>
</organism>
<evidence type="ECO:0000313" key="3">
    <source>
        <dbReference type="Proteomes" id="UP001057375"/>
    </source>
</evidence>